<feature type="compositionally biased region" description="Basic residues" evidence="1">
    <location>
        <begin position="26"/>
        <end position="35"/>
    </location>
</feature>
<organism evidence="2 3">
    <name type="scientific">Loxostege sticticalis</name>
    <name type="common">Beet webworm moth</name>
    <dbReference type="NCBI Taxonomy" id="481309"/>
    <lineage>
        <taxon>Eukaryota</taxon>
        <taxon>Metazoa</taxon>
        <taxon>Ecdysozoa</taxon>
        <taxon>Arthropoda</taxon>
        <taxon>Hexapoda</taxon>
        <taxon>Insecta</taxon>
        <taxon>Pterygota</taxon>
        <taxon>Neoptera</taxon>
        <taxon>Endopterygota</taxon>
        <taxon>Lepidoptera</taxon>
        <taxon>Glossata</taxon>
        <taxon>Ditrysia</taxon>
        <taxon>Pyraloidea</taxon>
        <taxon>Crambidae</taxon>
        <taxon>Pyraustinae</taxon>
        <taxon>Loxostege</taxon>
    </lineage>
</organism>
<evidence type="ECO:0000313" key="3">
    <source>
        <dbReference type="Proteomes" id="UP001549921"/>
    </source>
</evidence>
<sequence>MLCQSNKEYPIPLDRCRARSPAGSPNRRRSRRMKNINRSISPDPLPVPRPRPRPRGRHRAVRCRRPPERLPPRSAVPSAVGSFSPRRSRASHTCPLQRCATAVRATYPSPPHAPRRAPSRNV</sequence>
<comment type="caution">
    <text evidence="2">The sequence shown here is derived from an EMBL/GenBank/DDBJ whole genome shotgun (WGS) entry which is preliminary data.</text>
</comment>
<gene>
    <name evidence="2" type="ORF">ABMA28_013379</name>
</gene>
<reference evidence="2 3" key="1">
    <citation type="submission" date="2024-06" db="EMBL/GenBank/DDBJ databases">
        <title>A chromosome-level genome assembly of beet webworm, Loxostege sticticalis.</title>
        <authorList>
            <person name="Zhang Y."/>
        </authorList>
    </citation>
    <scope>NUCLEOTIDE SEQUENCE [LARGE SCALE GENOMIC DNA]</scope>
    <source>
        <strain evidence="2">AQ028</strain>
        <tissue evidence="2">Male pupae</tissue>
    </source>
</reference>
<protein>
    <submittedName>
        <fullName evidence="2">Uncharacterized protein</fullName>
    </submittedName>
</protein>
<proteinExistence type="predicted"/>
<feature type="compositionally biased region" description="Basic residues" evidence="1">
    <location>
        <begin position="50"/>
        <end position="64"/>
    </location>
</feature>
<evidence type="ECO:0000256" key="1">
    <source>
        <dbReference type="SAM" id="MobiDB-lite"/>
    </source>
</evidence>
<accession>A0ABD0TI51</accession>
<dbReference type="AlphaFoldDB" id="A0ABD0TI51"/>
<feature type="region of interest" description="Disordered" evidence="1">
    <location>
        <begin position="1"/>
        <end position="94"/>
    </location>
</feature>
<dbReference type="EMBL" id="JBEDNZ010000004">
    <property type="protein sequence ID" value="KAL0849002.1"/>
    <property type="molecule type" value="Genomic_DNA"/>
</dbReference>
<dbReference type="Proteomes" id="UP001549921">
    <property type="component" value="Unassembled WGS sequence"/>
</dbReference>
<name>A0ABD0TI51_LOXSC</name>
<evidence type="ECO:0000313" key="2">
    <source>
        <dbReference type="EMBL" id="KAL0849002.1"/>
    </source>
</evidence>